<gene>
    <name evidence="2" type="ORF">GCM10022226_72780</name>
</gene>
<dbReference type="Proteomes" id="UP001500888">
    <property type="component" value="Unassembled WGS sequence"/>
</dbReference>
<comment type="caution">
    <text evidence="2">The sequence shown here is derived from an EMBL/GenBank/DDBJ whole genome shotgun (WGS) entry which is preliminary data.</text>
</comment>
<sequence length="100" mass="10736">MSELALACDLSLSGMTRLVTRLEAGGLVERVQCAEDARGYKAVLTDAGLARLEEAYPSHLAGIRRHIVDHVDPAALPVLTQTMERIGVPAAEIIRSNARS</sequence>
<reference evidence="3" key="1">
    <citation type="journal article" date="2019" name="Int. J. Syst. Evol. Microbiol.">
        <title>The Global Catalogue of Microorganisms (GCM) 10K type strain sequencing project: providing services to taxonomists for standard genome sequencing and annotation.</title>
        <authorList>
            <consortium name="The Broad Institute Genomics Platform"/>
            <consortium name="The Broad Institute Genome Sequencing Center for Infectious Disease"/>
            <person name="Wu L."/>
            <person name="Ma J."/>
        </authorList>
    </citation>
    <scope>NUCLEOTIDE SEQUENCE [LARGE SCALE GENOMIC DNA]</scope>
    <source>
        <strain evidence="3">JCM 16908</strain>
    </source>
</reference>
<keyword evidence="3" id="KW-1185">Reference proteome</keyword>
<proteinExistence type="predicted"/>
<organism evidence="2 3">
    <name type="scientific">Sphaerisporangium flaviroseum</name>
    <dbReference type="NCBI Taxonomy" id="509199"/>
    <lineage>
        <taxon>Bacteria</taxon>
        <taxon>Bacillati</taxon>
        <taxon>Actinomycetota</taxon>
        <taxon>Actinomycetes</taxon>
        <taxon>Streptosporangiales</taxon>
        <taxon>Streptosporangiaceae</taxon>
        <taxon>Sphaerisporangium</taxon>
    </lineage>
</organism>
<evidence type="ECO:0000259" key="1">
    <source>
        <dbReference type="PROSITE" id="PS50995"/>
    </source>
</evidence>
<dbReference type="SUPFAM" id="SSF46785">
    <property type="entry name" value="Winged helix' DNA-binding domain"/>
    <property type="match status" value="1"/>
</dbReference>
<evidence type="ECO:0000313" key="2">
    <source>
        <dbReference type="EMBL" id="GAA3839897.1"/>
    </source>
</evidence>
<protein>
    <recommendedName>
        <fullName evidence="1">HTH marR-type domain-containing protein</fullName>
    </recommendedName>
</protein>
<dbReference type="InterPro" id="IPR036388">
    <property type="entry name" value="WH-like_DNA-bd_sf"/>
</dbReference>
<dbReference type="Pfam" id="PF12802">
    <property type="entry name" value="MarR_2"/>
    <property type="match status" value="1"/>
</dbReference>
<dbReference type="EMBL" id="BAAAZR010000043">
    <property type="protein sequence ID" value="GAA3839897.1"/>
    <property type="molecule type" value="Genomic_DNA"/>
</dbReference>
<dbReference type="InterPro" id="IPR000835">
    <property type="entry name" value="HTH_MarR-typ"/>
</dbReference>
<accession>A0ABP7JBU8</accession>
<dbReference type="PROSITE" id="PS50995">
    <property type="entry name" value="HTH_MARR_2"/>
    <property type="match status" value="1"/>
</dbReference>
<name>A0ABP7JBU8_9ACTN</name>
<dbReference type="Gene3D" id="1.10.10.10">
    <property type="entry name" value="Winged helix-like DNA-binding domain superfamily/Winged helix DNA-binding domain"/>
    <property type="match status" value="1"/>
</dbReference>
<evidence type="ECO:0000313" key="3">
    <source>
        <dbReference type="Proteomes" id="UP001500888"/>
    </source>
</evidence>
<feature type="domain" description="HTH marR-type" evidence="1">
    <location>
        <begin position="1"/>
        <end position="88"/>
    </location>
</feature>
<dbReference type="InterPro" id="IPR036390">
    <property type="entry name" value="WH_DNA-bd_sf"/>
</dbReference>
<dbReference type="RefSeq" id="WP_344951347.1">
    <property type="nucleotide sequence ID" value="NZ_BAAAZR010000043.1"/>
</dbReference>